<protein>
    <submittedName>
        <fullName evidence="5">Substrate-binding domain-containing protein</fullName>
    </submittedName>
</protein>
<dbReference type="InterPro" id="IPR028082">
    <property type="entry name" value="Peripla_BP_I"/>
</dbReference>
<dbReference type="SUPFAM" id="SSF46785">
    <property type="entry name" value="Winged helix' DNA-binding domain"/>
    <property type="match status" value="1"/>
</dbReference>
<dbReference type="OrthoDB" id="9800520at2"/>
<evidence type="ECO:0000259" key="4">
    <source>
        <dbReference type="PROSITE" id="PS51077"/>
    </source>
</evidence>
<organism evidence="5 6">
    <name type="scientific">Terriglobus albidus</name>
    <dbReference type="NCBI Taxonomy" id="1592106"/>
    <lineage>
        <taxon>Bacteria</taxon>
        <taxon>Pseudomonadati</taxon>
        <taxon>Acidobacteriota</taxon>
        <taxon>Terriglobia</taxon>
        <taxon>Terriglobales</taxon>
        <taxon>Acidobacteriaceae</taxon>
        <taxon>Terriglobus</taxon>
    </lineage>
</organism>
<dbReference type="Pfam" id="PF13407">
    <property type="entry name" value="Peripla_BP_4"/>
    <property type="match status" value="1"/>
</dbReference>
<gene>
    <name evidence="5" type="ORF">FTW19_24510</name>
</gene>
<dbReference type="AlphaFoldDB" id="A0A5B9EF80"/>
<dbReference type="PROSITE" id="PS51077">
    <property type="entry name" value="HTH_ICLR"/>
    <property type="match status" value="1"/>
</dbReference>
<evidence type="ECO:0000313" key="6">
    <source>
        <dbReference type="Proteomes" id="UP000321820"/>
    </source>
</evidence>
<dbReference type="PANTHER" id="PTHR46847:SF1">
    <property type="entry name" value="D-ALLOSE-BINDING PERIPLASMIC PROTEIN-RELATED"/>
    <property type="match status" value="1"/>
</dbReference>
<dbReference type="GO" id="GO:0030313">
    <property type="term" value="C:cell envelope"/>
    <property type="evidence" value="ECO:0007669"/>
    <property type="project" value="UniProtKB-SubCell"/>
</dbReference>
<dbReference type="PANTHER" id="PTHR46847">
    <property type="entry name" value="D-ALLOSE-BINDING PERIPLASMIC PROTEIN-RELATED"/>
    <property type="match status" value="1"/>
</dbReference>
<feature type="domain" description="HTH iclR-type" evidence="4">
    <location>
        <begin position="13"/>
        <end position="82"/>
    </location>
</feature>
<evidence type="ECO:0000256" key="1">
    <source>
        <dbReference type="ARBA" id="ARBA00004196"/>
    </source>
</evidence>
<dbReference type="InterPro" id="IPR025997">
    <property type="entry name" value="SBP_2_dom"/>
</dbReference>
<comment type="subcellular location">
    <subcellularLocation>
        <location evidence="1">Cell envelope</location>
    </subcellularLocation>
</comment>
<dbReference type="KEGG" id="talb:FTW19_24510"/>
<evidence type="ECO:0000313" key="5">
    <source>
        <dbReference type="EMBL" id="QEE30883.1"/>
    </source>
</evidence>
<dbReference type="Gene3D" id="3.40.50.2300">
    <property type="match status" value="2"/>
</dbReference>
<dbReference type="SUPFAM" id="SSF53822">
    <property type="entry name" value="Periplasmic binding protein-like I"/>
    <property type="match status" value="1"/>
</dbReference>
<keyword evidence="6" id="KW-1185">Reference proteome</keyword>
<dbReference type="InterPro" id="IPR036388">
    <property type="entry name" value="WH-like_DNA-bd_sf"/>
</dbReference>
<reference evidence="5 6" key="1">
    <citation type="submission" date="2019-08" db="EMBL/GenBank/DDBJ databases">
        <title>Complete genome sequence of Terriglobus albidus strain ORNL.</title>
        <authorList>
            <person name="Podar M."/>
        </authorList>
    </citation>
    <scope>NUCLEOTIDE SEQUENCE [LARGE SCALE GENOMIC DNA]</scope>
    <source>
        <strain evidence="5 6">ORNL</strain>
    </source>
</reference>
<dbReference type="GO" id="GO:0006355">
    <property type="term" value="P:regulation of DNA-templated transcription"/>
    <property type="evidence" value="ECO:0007669"/>
    <property type="project" value="InterPro"/>
</dbReference>
<dbReference type="GO" id="GO:0030246">
    <property type="term" value="F:carbohydrate binding"/>
    <property type="evidence" value="ECO:0007669"/>
    <property type="project" value="UniProtKB-ARBA"/>
</dbReference>
<dbReference type="GO" id="GO:0003677">
    <property type="term" value="F:DNA binding"/>
    <property type="evidence" value="ECO:0007669"/>
    <property type="project" value="InterPro"/>
</dbReference>
<comment type="similarity">
    <text evidence="2">Belongs to the bacterial solute-binding protein 2 family.</text>
</comment>
<evidence type="ECO:0000256" key="3">
    <source>
        <dbReference type="ARBA" id="ARBA00022729"/>
    </source>
</evidence>
<dbReference type="InterPro" id="IPR036390">
    <property type="entry name" value="WH_DNA-bd_sf"/>
</dbReference>
<dbReference type="Proteomes" id="UP000321820">
    <property type="component" value="Chromosome"/>
</dbReference>
<dbReference type="CDD" id="cd01536">
    <property type="entry name" value="PBP1_ABC_sugar_binding-like"/>
    <property type="match status" value="1"/>
</dbReference>
<dbReference type="SMART" id="SM00346">
    <property type="entry name" value="HTH_ICLR"/>
    <property type="match status" value="1"/>
</dbReference>
<keyword evidence="3" id="KW-0732">Signal</keyword>
<sequence length="365" mass="40244">MAPKGKSRQLYLIPVLSKALDILEMLQQSQGMTLESIHKQTGISKTTVYRILKSFVHRGYVSQSADGTYRHVTRQKKLRFGFGSQSSEMPFAIAVEKSLRKAAAAVGVDLLVLDNSYDGATAVANAEKFVQSQVDVVIECQIDQHVAPIIADRIAAANIPMIAVDIPHPHAIYFGVDNYRVGYAVGEVLAEHALERWKGKIDWIIGLDLAEAGPMVQSRITGVFEALRNRLPETPVECFVRIDTRGLRDKSSIAVLEFLKRHPKDRRILIAAANDTAALGAIDAVRKLGREKQVAVAGHDCVEEMIAELRRNDSPAVASVSHEVSQYGEYLMRLGLSLLRGEIVPPYNFTQYEVVSRENLPASGS</sequence>
<dbReference type="EMBL" id="CP042806">
    <property type="protein sequence ID" value="QEE30883.1"/>
    <property type="molecule type" value="Genomic_DNA"/>
</dbReference>
<name>A0A5B9EF80_9BACT</name>
<dbReference type="Pfam" id="PF09339">
    <property type="entry name" value="HTH_IclR"/>
    <property type="match status" value="1"/>
</dbReference>
<evidence type="ECO:0000256" key="2">
    <source>
        <dbReference type="ARBA" id="ARBA00007639"/>
    </source>
</evidence>
<accession>A0A5B9EF80</accession>
<dbReference type="Gene3D" id="1.10.10.10">
    <property type="entry name" value="Winged helix-like DNA-binding domain superfamily/Winged helix DNA-binding domain"/>
    <property type="match status" value="1"/>
</dbReference>
<proteinExistence type="inferred from homology"/>
<dbReference type="RefSeq" id="WP_147650179.1">
    <property type="nucleotide sequence ID" value="NZ_CP042806.1"/>
</dbReference>
<dbReference type="InterPro" id="IPR005471">
    <property type="entry name" value="Tscrpt_reg_IclR_N"/>
</dbReference>